<dbReference type="InterPro" id="IPR050800">
    <property type="entry name" value="ARTD/PARP"/>
</dbReference>
<keyword evidence="3" id="KW-0808">Transferase</keyword>
<accession>A0A9P6IGR8</accession>
<keyword evidence="8" id="KW-1185">Reference proteome</keyword>
<dbReference type="OrthoDB" id="2017365at2759"/>
<dbReference type="PANTHER" id="PTHR10459:SF60">
    <property type="entry name" value="POLY [ADP-RIBOSE] POLYMERASE 2"/>
    <property type="match status" value="1"/>
</dbReference>
<dbReference type="SUPFAM" id="SSF47587">
    <property type="entry name" value="Domain of poly(ADP-ribose) polymerase"/>
    <property type="match status" value="1"/>
</dbReference>
<dbReference type="PANTHER" id="PTHR10459">
    <property type="entry name" value="DNA LIGASE"/>
    <property type="match status" value="1"/>
</dbReference>
<comment type="caution">
    <text evidence="7">The sequence shown here is derived from an EMBL/GenBank/DDBJ whole genome shotgun (WGS) entry which is preliminary data.</text>
</comment>
<dbReference type="Gene3D" id="1.20.142.10">
    <property type="entry name" value="Poly(ADP-ribose) polymerase, regulatory domain"/>
    <property type="match status" value="1"/>
</dbReference>
<proteinExistence type="predicted"/>
<dbReference type="AlphaFoldDB" id="A0A9P6IGR8"/>
<keyword evidence="4" id="KW-0520">NAD</keyword>
<dbReference type="InterPro" id="IPR004102">
    <property type="entry name" value="Poly(ADP-ribose)pol_reg_dom"/>
</dbReference>
<evidence type="ECO:0000256" key="1">
    <source>
        <dbReference type="ARBA" id="ARBA00012020"/>
    </source>
</evidence>
<evidence type="ECO:0000259" key="6">
    <source>
        <dbReference type="PROSITE" id="PS51060"/>
    </source>
</evidence>
<dbReference type="PROSITE" id="PS51060">
    <property type="entry name" value="PARP_ALPHA_HD"/>
    <property type="match status" value="1"/>
</dbReference>
<dbReference type="GO" id="GO:0005730">
    <property type="term" value="C:nucleolus"/>
    <property type="evidence" value="ECO:0007669"/>
    <property type="project" value="TreeGrafter"/>
</dbReference>
<evidence type="ECO:0000256" key="2">
    <source>
        <dbReference type="ARBA" id="ARBA00022676"/>
    </source>
</evidence>
<dbReference type="GO" id="GO:0006302">
    <property type="term" value="P:double-strand break repair"/>
    <property type="evidence" value="ECO:0007669"/>
    <property type="project" value="TreeGrafter"/>
</dbReference>
<evidence type="ECO:0000256" key="5">
    <source>
        <dbReference type="ARBA" id="ARBA00033987"/>
    </source>
</evidence>
<feature type="non-terminal residue" evidence="7">
    <location>
        <position position="88"/>
    </location>
</feature>
<evidence type="ECO:0000256" key="4">
    <source>
        <dbReference type="ARBA" id="ARBA00023027"/>
    </source>
</evidence>
<dbReference type="Pfam" id="PF02877">
    <property type="entry name" value="PARP_reg"/>
    <property type="match status" value="1"/>
</dbReference>
<dbReference type="GO" id="GO:1990404">
    <property type="term" value="F:NAD+-protein mono-ADP-ribosyltransferase activity"/>
    <property type="evidence" value="ECO:0007669"/>
    <property type="project" value="TreeGrafter"/>
</dbReference>
<dbReference type="InterPro" id="IPR036616">
    <property type="entry name" value="Poly(ADP-ribose)pol_reg_dom_sf"/>
</dbReference>
<dbReference type="Proteomes" id="UP000749646">
    <property type="component" value="Unassembled WGS sequence"/>
</dbReference>
<name>A0A9P6IGR8_9FUNG</name>
<sequence>TIPDSKLHPKVQELVELIFNTGMMSGQMKELDYDADKMPLDKLAKSMILRGYAVLKRISKFYTVISHNFGRNVTPVIKDSPTLWEKSK</sequence>
<dbReference type="GO" id="GO:0070212">
    <property type="term" value="P:protein poly-ADP-ribosylation"/>
    <property type="evidence" value="ECO:0007669"/>
    <property type="project" value="TreeGrafter"/>
</dbReference>
<evidence type="ECO:0000256" key="3">
    <source>
        <dbReference type="ARBA" id="ARBA00022679"/>
    </source>
</evidence>
<protein>
    <recommendedName>
        <fullName evidence="1">NAD(+) ADP-ribosyltransferase</fullName>
        <ecNumber evidence="1">2.4.2.30</ecNumber>
    </recommendedName>
</protein>
<comment type="catalytic activity">
    <reaction evidence="5">
        <text>NAD(+) + (ADP-D-ribosyl)n-acceptor = nicotinamide + (ADP-D-ribosyl)n+1-acceptor + H(+).</text>
        <dbReference type="EC" id="2.4.2.30"/>
    </reaction>
</comment>
<feature type="domain" description="PARP alpha-helical" evidence="6">
    <location>
        <begin position="4"/>
        <end position="88"/>
    </location>
</feature>
<dbReference type="EC" id="2.4.2.30" evidence="1"/>
<keyword evidence="2" id="KW-0328">Glycosyltransferase</keyword>
<evidence type="ECO:0000313" key="8">
    <source>
        <dbReference type="Proteomes" id="UP000749646"/>
    </source>
</evidence>
<dbReference type="GO" id="GO:0003950">
    <property type="term" value="F:NAD+ poly-ADP-ribosyltransferase activity"/>
    <property type="evidence" value="ECO:0007669"/>
    <property type="project" value="UniProtKB-EC"/>
</dbReference>
<organism evidence="7 8">
    <name type="scientific">Modicella reniformis</name>
    <dbReference type="NCBI Taxonomy" id="1440133"/>
    <lineage>
        <taxon>Eukaryota</taxon>
        <taxon>Fungi</taxon>
        <taxon>Fungi incertae sedis</taxon>
        <taxon>Mucoromycota</taxon>
        <taxon>Mortierellomycotina</taxon>
        <taxon>Mortierellomycetes</taxon>
        <taxon>Mortierellales</taxon>
        <taxon>Mortierellaceae</taxon>
        <taxon>Modicella</taxon>
    </lineage>
</organism>
<reference evidence="7" key="1">
    <citation type="journal article" date="2020" name="Fungal Divers.">
        <title>Resolving the Mortierellaceae phylogeny through synthesis of multi-gene phylogenetics and phylogenomics.</title>
        <authorList>
            <person name="Vandepol N."/>
            <person name="Liber J."/>
            <person name="Desiro A."/>
            <person name="Na H."/>
            <person name="Kennedy M."/>
            <person name="Barry K."/>
            <person name="Grigoriev I.V."/>
            <person name="Miller A.N."/>
            <person name="O'Donnell K."/>
            <person name="Stajich J.E."/>
            <person name="Bonito G."/>
        </authorList>
    </citation>
    <scope>NUCLEOTIDE SEQUENCE</scope>
    <source>
        <strain evidence="7">MES-2147</strain>
    </source>
</reference>
<gene>
    <name evidence="7" type="primary">PARP2_1</name>
    <name evidence="7" type="ORF">BGZ65_000873</name>
</gene>
<dbReference type="EMBL" id="JAAAHW010012244">
    <property type="protein sequence ID" value="KAF9915162.1"/>
    <property type="molecule type" value="Genomic_DNA"/>
</dbReference>
<evidence type="ECO:0000313" key="7">
    <source>
        <dbReference type="EMBL" id="KAF9915162.1"/>
    </source>
</evidence>